<comment type="subcellular location">
    <subcellularLocation>
        <location evidence="1">Membrane</location>
    </subcellularLocation>
</comment>
<evidence type="ECO:0000256" key="3">
    <source>
        <dbReference type="ARBA" id="ARBA00022729"/>
    </source>
</evidence>
<name>A0A381NDM7_9ZZZZ</name>
<evidence type="ECO:0008006" key="9">
    <source>
        <dbReference type="Google" id="ProtNLM"/>
    </source>
</evidence>
<accession>A0A381NDM7</accession>
<dbReference type="PANTHER" id="PTHR12815">
    <property type="entry name" value="SORTING AND ASSEMBLY MACHINERY SAMM50 PROTEIN FAMILY MEMBER"/>
    <property type="match status" value="1"/>
</dbReference>
<feature type="domain" description="Bacterial surface antigen (D15)" evidence="6">
    <location>
        <begin position="316"/>
        <end position="674"/>
    </location>
</feature>
<keyword evidence="4" id="KW-0472">Membrane</keyword>
<evidence type="ECO:0000256" key="5">
    <source>
        <dbReference type="ARBA" id="ARBA00023237"/>
    </source>
</evidence>
<dbReference type="Gene3D" id="2.40.160.50">
    <property type="entry name" value="membrane protein fhac: a member of the omp85/tpsb transporter family"/>
    <property type="match status" value="1"/>
</dbReference>
<evidence type="ECO:0000256" key="2">
    <source>
        <dbReference type="ARBA" id="ARBA00022692"/>
    </source>
</evidence>
<keyword evidence="3" id="KW-0732">Signal</keyword>
<evidence type="ECO:0000259" key="6">
    <source>
        <dbReference type="Pfam" id="PF01103"/>
    </source>
</evidence>
<dbReference type="AlphaFoldDB" id="A0A381NDM7"/>
<keyword evidence="5" id="KW-0998">Cell outer membrane</keyword>
<gene>
    <name evidence="8" type="ORF">METZ01_LOCUS5526</name>
</gene>
<keyword evidence="2" id="KW-0812">Transmembrane</keyword>
<feature type="domain" description="POTRA" evidence="7">
    <location>
        <begin position="137"/>
        <end position="211"/>
    </location>
</feature>
<reference evidence="8" key="1">
    <citation type="submission" date="2018-05" db="EMBL/GenBank/DDBJ databases">
        <authorList>
            <person name="Lanie J.A."/>
            <person name="Ng W.-L."/>
            <person name="Kazmierczak K.M."/>
            <person name="Andrzejewski T.M."/>
            <person name="Davidsen T.M."/>
            <person name="Wayne K.J."/>
            <person name="Tettelin H."/>
            <person name="Glass J.I."/>
            <person name="Rusch D."/>
            <person name="Podicherti R."/>
            <person name="Tsui H.-C.T."/>
            <person name="Winkler M.E."/>
        </authorList>
    </citation>
    <scope>NUCLEOTIDE SEQUENCE</scope>
</reference>
<evidence type="ECO:0000259" key="7">
    <source>
        <dbReference type="Pfam" id="PF07244"/>
    </source>
</evidence>
<sequence length="745" mass="81946">MIQPRFLHSIRWIALCVWALIPSPALSQVGRTEVSKVTFQGNESFPDDSLARAIVTRETECRSVVFTPFCWAGANFAIQRFYLPERDIPLDRLRLEAWYYQRGFREINVDTLTSLGEEGRATVSFIIDEGEPVIATRVDFEGSDGVTEDGLFEGLPLQPGDRLSILALNATRDTLERRLANRGYGRVNVLRRHMIPAVEPYAALVTFDIAPGSRVRYGPIMVSGNSELSEATVLNTLQFSAGDLYSRDEVQQGQGRLFGLDIIRSASVTSDFQSDPDSVIPIAVNVVEGDAYRVRYGGGWTTAECFGVEAQWAARNFFGGGRLLQVRGRAANLLTPQLQDVLCPQGGTEEFGELTGTVSLDFVQPWIFSTRNSFNTALFIERQSLPDVFIREAVGVELALTRLIGPQTSFTLSYRPELARLDAAEVLFCTNLLVCSPEDVSILQDANWLAPIGFSLNRNLANNILNPSRGYSVVLEVEHASRWTGSNFRYDRAIAEGTLYSGLGRSGVFAARIRGGWVGAGAFEALLQTPGTFDLVHPQKRFYAGGANSVRGFAQGRLGPRVLTIDPVRLLGPGPEGAGCNPSELMDLSCDPTSINEGRFIPRPTGGTRVLEGNLELRFPIGLNLEWVTFTDVGQVWGGRDEVDLSKLEVTPGVGVRYLSPVGPIRIDLAYRFGAGDPLAVVTSQLEVFDPNVHEESDRIKIDDNVIPYVRTHELAALNTSMLFGDASSFSFQRFQLHISIGQAF</sequence>
<dbReference type="Gene3D" id="3.10.20.310">
    <property type="entry name" value="membrane protein fhac"/>
    <property type="match status" value="2"/>
</dbReference>
<dbReference type="Pfam" id="PF01103">
    <property type="entry name" value="Omp85"/>
    <property type="match status" value="1"/>
</dbReference>
<evidence type="ECO:0000313" key="8">
    <source>
        <dbReference type="EMBL" id="SUZ52672.1"/>
    </source>
</evidence>
<dbReference type="Pfam" id="PF07244">
    <property type="entry name" value="POTRA"/>
    <property type="match status" value="2"/>
</dbReference>
<protein>
    <recommendedName>
        <fullName evidence="9">Bacterial surface antigen (D15) domain-containing protein</fullName>
    </recommendedName>
</protein>
<dbReference type="GO" id="GO:0019867">
    <property type="term" value="C:outer membrane"/>
    <property type="evidence" value="ECO:0007669"/>
    <property type="project" value="InterPro"/>
</dbReference>
<evidence type="ECO:0000256" key="1">
    <source>
        <dbReference type="ARBA" id="ARBA00004370"/>
    </source>
</evidence>
<evidence type="ECO:0000256" key="4">
    <source>
        <dbReference type="ARBA" id="ARBA00023136"/>
    </source>
</evidence>
<dbReference type="InterPro" id="IPR010827">
    <property type="entry name" value="BamA/TamA_POTRA"/>
</dbReference>
<dbReference type="PANTHER" id="PTHR12815:SF47">
    <property type="entry name" value="TRANSLOCATION AND ASSEMBLY MODULE SUBUNIT TAMA"/>
    <property type="match status" value="1"/>
</dbReference>
<organism evidence="8">
    <name type="scientific">marine metagenome</name>
    <dbReference type="NCBI Taxonomy" id="408172"/>
    <lineage>
        <taxon>unclassified sequences</taxon>
        <taxon>metagenomes</taxon>
        <taxon>ecological metagenomes</taxon>
    </lineage>
</organism>
<dbReference type="InterPro" id="IPR000184">
    <property type="entry name" value="Bac_surfAg_D15"/>
</dbReference>
<dbReference type="EMBL" id="UINC01000288">
    <property type="protein sequence ID" value="SUZ52672.1"/>
    <property type="molecule type" value="Genomic_DNA"/>
</dbReference>
<proteinExistence type="predicted"/>
<feature type="domain" description="POTRA" evidence="7">
    <location>
        <begin position="216"/>
        <end position="289"/>
    </location>
</feature>
<dbReference type="InterPro" id="IPR039910">
    <property type="entry name" value="D15-like"/>
</dbReference>